<dbReference type="GO" id="GO:0008137">
    <property type="term" value="F:NADH dehydrogenase (ubiquinone) activity"/>
    <property type="evidence" value="ECO:0007669"/>
    <property type="project" value="InterPro"/>
</dbReference>
<dbReference type="SUPFAM" id="SSF143243">
    <property type="entry name" value="Nqo5-like"/>
    <property type="match status" value="1"/>
</dbReference>
<comment type="similarity">
    <text evidence="1">Belongs to the complex I 30 kDa subunit family.</text>
</comment>
<dbReference type="RefSeq" id="WP_137812564.1">
    <property type="nucleotide sequence ID" value="NZ_BJFL01000003.1"/>
</dbReference>
<feature type="domain" description="NADH:ubiquinone oxidoreductase 30kDa subunit" evidence="3">
    <location>
        <begin position="36"/>
        <end position="152"/>
    </location>
</feature>
<feature type="region of interest" description="Disordered" evidence="2">
    <location>
        <begin position="157"/>
        <end position="193"/>
    </location>
</feature>
<gene>
    <name evidence="4" type="ORF">GTS_10270</name>
</gene>
<evidence type="ECO:0000256" key="2">
    <source>
        <dbReference type="SAM" id="MobiDB-lite"/>
    </source>
</evidence>
<dbReference type="InterPro" id="IPR037232">
    <property type="entry name" value="NADH_quin_OxRdtase_su_C/D-like"/>
</dbReference>
<name>A0A4D4J1V4_9PSEU</name>
<evidence type="ECO:0000313" key="4">
    <source>
        <dbReference type="EMBL" id="GDY29394.1"/>
    </source>
</evidence>
<dbReference type="Proteomes" id="UP000298860">
    <property type="component" value="Unassembled WGS sequence"/>
</dbReference>
<dbReference type="PANTHER" id="PTHR10884">
    <property type="entry name" value="NADH DEHYDROGENASE UBIQUINONE IRON-SULFUR PROTEIN 3"/>
    <property type="match status" value="1"/>
</dbReference>
<dbReference type="PANTHER" id="PTHR10884:SF14">
    <property type="entry name" value="NADH DEHYDROGENASE [UBIQUINONE] IRON-SULFUR PROTEIN 3, MITOCHONDRIAL"/>
    <property type="match status" value="1"/>
</dbReference>
<dbReference type="InterPro" id="IPR001268">
    <property type="entry name" value="NADH_UbQ_OxRdtase_30kDa_su"/>
</dbReference>
<evidence type="ECO:0000256" key="1">
    <source>
        <dbReference type="ARBA" id="ARBA00007569"/>
    </source>
</evidence>
<evidence type="ECO:0000259" key="3">
    <source>
        <dbReference type="Pfam" id="PF00329"/>
    </source>
</evidence>
<dbReference type="AlphaFoldDB" id="A0A4D4J1V4"/>
<accession>A0A4D4J1V4</accession>
<organism evidence="4 5">
    <name type="scientific">Gandjariella thermophila</name>
    <dbReference type="NCBI Taxonomy" id="1931992"/>
    <lineage>
        <taxon>Bacteria</taxon>
        <taxon>Bacillati</taxon>
        <taxon>Actinomycetota</taxon>
        <taxon>Actinomycetes</taxon>
        <taxon>Pseudonocardiales</taxon>
        <taxon>Pseudonocardiaceae</taxon>
        <taxon>Gandjariella</taxon>
    </lineage>
</organism>
<keyword evidence="5" id="KW-1185">Reference proteome</keyword>
<dbReference type="OrthoDB" id="3746692at2"/>
<comment type="caution">
    <text evidence="4">The sequence shown here is derived from an EMBL/GenBank/DDBJ whole genome shotgun (WGS) entry which is preliminary data.</text>
</comment>
<reference evidence="5" key="1">
    <citation type="submission" date="2019-04" db="EMBL/GenBank/DDBJ databases">
        <title>Draft genome sequence of Pseudonocardiaceae bacterium SL3-2-4.</title>
        <authorList>
            <person name="Ningsih F."/>
            <person name="Yokota A."/>
            <person name="Sakai Y."/>
            <person name="Nanatani K."/>
            <person name="Yabe S."/>
            <person name="Oetari A."/>
            <person name="Sjamsuridzal W."/>
        </authorList>
    </citation>
    <scope>NUCLEOTIDE SEQUENCE [LARGE SCALE GENOMIC DNA]</scope>
    <source>
        <strain evidence="5">SL3-2-4</strain>
    </source>
</reference>
<evidence type="ECO:0000313" key="5">
    <source>
        <dbReference type="Proteomes" id="UP000298860"/>
    </source>
</evidence>
<dbReference type="Pfam" id="PF00329">
    <property type="entry name" value="Complex1_30kDa"/>
    <property type="match status" value="1"/>
</dbReference>
<protein>
    <recommendedName>
        <fullName evidence="3">NADH:ubiquinone oxidoreductase 30kDa subunit domain-containing protein</fullName>
    </recommendedName>
</protein>
<dbReference type="EMBL" id="BJFL01000003">
    <property type="protein sequence ID" value="GDY29394.1"/>
    <property type="molecule type" value="Genomic_DNA"/>
</dbReference>
<sequence length="193" mass="20538">MTAASAELAAALAERVPEARIRTAFGQSWTELPLAAWRTAALAARDALGCALFDWLGAEDAGRPGASGARHAVSLHVVNPDRHLGLLLRTEVAEDEALPSVASVWAGAAWHEREAAEMLGIALAGHPGPERLLLPASFTGHPLRKDFVLASRVVRPWPGRLEPGEDSAAPPGRRRLTPPGVPDPSWGPRREES</sequence>
<dbReference type="Gene3D" id="3.30.460.80">
    <property type="entry name" value="NADH:ubiquinone oxidoreductase, 30kDa subunit"/>
    <property type="match status" value="1"/>
</dbReference>
<proteinExistence type="inferred from homology"/>